<name>A0A080LRN4_9PROT</name>
<gene>
    <name evidence="1" type="ORF">AW09_003970</name>
</gene>
<reference evidence="1 2" key="1">
    <citation type="submission" date="2014-02" db="EMBL/GenBank/DDBJ databases">
        <title>Expanding our view of genomic diversity in Candidatus Accumulibacter clades.</title>
        <authorList>
            <person name="Skennerton C.T."/>
            <person name="Barr J.J."/>
            <person name="Slater F.R."/>
            <person name="Bond P.L."/>
            <person name="Tyson G.W."/>
        </authorList>
    </citation>
    <scope>NUCLEOTIDE SEQUENCE [LARGE SCALE GENOMIC DNA]</scope>
    <source>
        <strain evidence="2">BA-91</strain>
    </source>
</reference>
<organism evidence="1 2">
    <name type="scientific">Candidatus Accumulibacter phosphatis</name>
    <dbReference type="NCBI Taxonomy" id="327160"/>
    <lineage>
        <taxon>Bacteria</taxon>
        <taxon>Pseudomonadati</taxon>
        <taxon>Pseudomonadota</taxon>
        <taxon>Betaproteobacteria</taxon>
        <taxon>Candidatus Accumulibacter</taxon>
    </lineage>
</organism>
<comment type="caution">
    <text evidence="1">The sequence shown here is derived from an EMBL/GenBank/DDBJ whole genome shotgun (WGS) entry which is preliminary data.</text>
</comment>
<evidence type="ECO:0000313" key="1">
    <source>
        <dbReference type="EMBL" id="KFB70906.1"/>
    </source>
</evidence>
<sequence length="269" mass="29824">MRHRCRFAEEADLPFTDALQVGGQARQVAVMAPADGDLVRNTAGRECGQRKGAHFDRVIDQFVIVGGSVEAESVLPGSLVACRSERGGDTPRFEVPADRPLDIDQTRRMFVTEGAQEYAAAIEKSVCLVDMRSAYREIPGVNLADDGERHTLADRCSLPAVFVDLGERYHFASSLGTNRDDVAREVTNQVTAGNPCRQRETLPSRVGCGKRAAHFKKMRCRLARTDAVADMRRPHRLPLWVWSGCLPEWYGLRALPCAIVSRFRERAAA</sequence>
<accession>A0A080LRN4</accession>
<dbReference type="EMBL" id="JDVG02000629">
    <property type="protein sequence ID" value="KFB70906.1"/>
    <property type="molecule type" value="Genomic_DNA"/>
</dbReference>
<dbReference type="Proteomes" id="UP000020077">
    <property type="component" value="Unassembled WGS sequence"/>
</dbReference>
<dbReference type="AlphaFoldDB" id="A0A080LRN4"/>
<proteinExistence type="predicted"/>
<evidence type="ECO:0000313" key="2">
    <source>
        <dbReference type="Proteomes" id="UP000020077"/>
    </source>
</evidence>
<protein>
    <submittedName>
        <fullName evidence="1">Uncharacterized protein</fullName>
    </submittedName>
</protein>